<dbReference type="Gene3D" id="1.10.8.60">
    <property type="match status" value="1"/>
</dbReference>
<organism evidence="15 16">
    <name type="scientific">Eiseniibacteriota bacterium</name>
    <dbReference type="NCBI Taxonomy" id="2212470"/>
    <lineage>
        <taxon>Bacteria</taxon>
        <taxon>Candidatus Eiseniibacteriota</taxon>
    </lineage>
</organism>
<dbReference type="NCBIfam" id="TIGR00362">
    <property type="entry name" value="DnaA"/>
    <property type="match status" value="1"/>
</dbReference>
<keyword evidence="2 8" id="KW-0963">Cytoplasm</keyword>
<dbReference type="InterPro" id="IPR027417">
    <property type="entry name" value="P-loop_NTPase"/>
</dbReference>
<dbReference type="InterPro" id="IPR010921">
    <property type="entry name" value="Trp_repressor/repl_initiator"/>
</dbReference>
<evidence type="ECO:0000256" key="8">
    <source>
        <dbReference type="HAMAP-Rule" id="MF_00377"/>
    </source>
</evidence>
<feature type="binding site" evidence="8">
    <location>
        <position position="169"/>
    </location>
    <ligand>
        <name>ATP</name>
        <dbReference type="ChEBI" id="CHEBI:30616"/>
    </ligand>
</feature>
<dbReference type="FunFam" id="3.40.50.300:FF:000668">
    <property type="entry name" value="Chromosomal replication initiator protein DnaA"/>
    <property type="match status" value="1"/>
</dbReference>
<feature type="binding site" evidence="8">
    <location>
        <position position="165"/>
    </location>
    <ligand>
        <name>ATP</name>
        <dbReference type="ChEBI" id="CHEBI:30616"/>
    </ligand>
</feature>
<feature type="binding site" evidence="8">
    <location>
        <position position="167"/>
    </location>
    <ligand>
        <name>ATP</name>
        <dbReference type="ChEBI" id="CHEBI:30616"/>
    </ligand>
</feature>
<comment type="function">
    <text evidence="8 10">Plays an essential role in the initiation and regulation of chromosomal replication. ATP-DnaA binds to the origin of replication (oriC) to initiate formation of the DNA replication initiation complex once per cell cycle. Binds the DnaA box (a 9 base pair repeat at the origin) and separates the double-stranded (ds)DNA. Forms a right-handed helical filament on oriC DNA; dsDNA binds to the exterior of the filament while single-stranded (ss)DNA is stabiized in the filament's interior. The ATP-DnaA-oriC complex binds and stabilizes one strand of the AT-rich DNA unwinding element (DUE), permitting loading of DNA polymerase. After initiation quickly degrades to an ADP-DnaA complex that is not apt for DNA replication. Binds acidic phospholipids.</text>
</comment>
<comment type="caution">
    <text evidence="8">Lacks conserved residue(s) required for the propagation of feature annotation.</text>
</comment>
<dbReference type="Pfam" id="PF11638">
    <property type="entry name" value="DnaA_N"/>
    <property type="match status" value="1"/>
</dbReference>
<feature type="region of interest" description="Domain IV, binds dsDNA" evidence="8">
    <location>
        <begin position="338"/>
        <end position="458"/>
    </location>
</feature>
<dbReference type="Gene3D" id="3.30.300.180">
    <property type="match status" value="1"/>
</dbReference>
<keyword evidence="6 8" id="KW-0446">Lipid-binding</keyword>
<evidence type="ECO:0000256" key="4">
    <source>
        <dbReference type="ARBA" id="ARBA00022741"/>
    </source>
</evidence>
<dbReference type="GO" id="GO:0003688">
    <property type="term" value="F:DNA replication origin binding"/>
    <property type="evidence" value="ECO:0007669"/>
    <property type="project" value="UniProtKB-UniRule"/>
</dbReference>
<feature type="binding site" evidence="8">
    <location>
        <position position="168"/>
    </location>
    <ligand>
        <name>ATP</name>
        <dbReference type="ChEBI" id="CHEBI:30616"/>
    </ligand>
</feature>
<dbReference type="CDD" id="cd00009">
    <property type="entry name" value="AAA"/>
    <property type="match status" value="1"/>
</dbReference>
<evidence type="ECO:0000256" key="7">
    <source>
        <dbReference type="ARBA" id="ARBA00023125"/>
    </source>
</evidence>
<feature type="domain" description="Chromosomal replication initiator DnaA C-terminal" evidence="14">
    <location>
        <begin position="366"/>
        <end position="435"/>
    </location>
</feature>
<dbReference type="GO" id="GO:0005524">
    <property type="term" value="F:ATP binding"/>
    <property type="evidence" value="ECO:0007669"/>
    <property type="project" value="UniProtKB-UniRule"/>
</dbReference>
<dbReference type="CDD" id="cd06571">
    <property type="entry name" value="Bac_DnaA_C"/>
    <property type="match status" value="1"/>
</dbReference>
<evidence type="ECO:0000259" key="13">
    <source>
        <dbReference type="SMART" id="SM00382"/>
    </source>
</evidence>
<dbReference type="Pfam" id="PF00308">
    <property type="entry name" value="Bac_DnaA"/>
    <property type="match status" value="1"/>
</dbReference>
<dbReference type="InterPro" id="IPR013317">
    <property type="entry name" value="DnaA_dom"/>
</dbReference>
<dbReference type="SMART" id="SM00760">
    <property type="entry name" value="Bac_DnaA_C"/>
    <property type="match status" value="1"/>
</dbReference>
<comment type="domain">
    <text evidence="8">Domain I is involved in oligomerization and binding regulators, domain II is flexibile and of varying length in different bacteria, domain III forms the AAA+ region, while domain IV binds dsDNA.</text>
</comment>
<feature type="region of interest" description="Domain III, AAA+ region" evidence="8">
    <location>
        <begin position="121"/>
        <end position="337"/>
    </location>
</feature>
<evidence type="ECO:0000256" key="3">
    <source>
        <dbReference type="ARBA" id="ARBA00022705"/>
    </source>
</evidence>
<dbReference type="SMART" id="SM00382">
    <property type="entry name" value="AAA"/>
    <property type="match status" value="1"/>
</dbReference>
<keyword evidence="3 8" id="KW-0235">DNA replication</keyword>
<proteinExistence type="inferred from homology"/>
<feature type="domain" description="AAA+ ATPase" evidence="13">
    <location>
        <begin position="154"/>
        <end position="282"/>
    </location>
</feature>
<evidence type="ECO:0000259" key="14">
    <source>
        <dbReference type="SMART" id="SM00760"/>
    </source>
</evidence>
<evidence type="ECO:0000313" key="15">
    <source>
        <dbReference type="EMBL" id="NNF06764.1"/>
    </source>
</evidence>
<evidence type="ECO:0000256" key="9">
    <source>
        <dbReference type="NCBIfam" id="TIGR00362"/>
    </source>
</evidence>
<keyword evidence="5 8" id="KW-0067">ATP-binding</keyword>
<keyword evidence="7 8" id="KW-0238">DNA-binding</keyword>
<dbReference type="Pfam" id="PF08299">
    <property type="entry name" value="Bac_DnaA_C"/>
    <property type="match status" value="1"/>
</dbReference>
<dbReference type="InterPro" id="IPR018312">
    <property type="entry name" value="Chromosome_initiator_DnaA_CS"/>
</dbReference>
<dbReference type="Gene3D" id="1.10.1750.10">
    <property type="match status" value="1"/>
</dbReference>
<feature type="region of interest" description="Domain I, interacts with DnaA modulators" evidence="8">
    <location>
        <begin position="1"/>
        <end position="91"/>
    </location>
</feature>
<evidence type="ECO:0000256" key="6">
    <source>
        <dbReference type="ARBA" id="ARBA00023121"/>
    </source>
</evidence>
<dbReference type="PRINTS" id="PR00051">
    <property type="entry name" value="DNAA"/>
</dbReference>
<dbReference type="HAMAP" id="MF_00377">
    <property type="entry name" value="DnaA_bact"/>
    <property type="match status" value="1"/>
</dbReference>
<dbReference type="InterPro" id="IPR020591">
    <property type="entry name" value="Chromosome_initiator_DnaA-like"/>
</dbReference>
<dbReference type="Proteomes" id="UP000547674">
    <property type="component" value="Unassembled WGS sequence"/>
</dbReference>
<dbReference type="GO" id="GO:0005737">
    <property type="term" value="C:cytoplasm"/>
    <property type="evidence" value="ECO:0007669"/>
    <property type="project" value="UniProtKB-SubCell"/>
</dbReference>
<dbReference type="PROSITE" id="PS01008">
    <property type="entry name" value="DNAA"/>
    <property type="match status" value="1"/>
</dbReference>
<feature type="region of interest" description="Disordered" evidence="12">
    <location>
        <begin position="89"/>
        <end position="118"/>
    </location>
</feature>
<evidence type="ECO:0000256" key="2">
    <source>
        <dbReference type="ARBA" id="ARBA00022490"/>
    </source>
</evidence>
<dbReference type="InterPro" id="IPR024633">
    <property type="entry name" value="DnaA_N_dom"/>
</dbReference>
<dbReference type="InterPro" id="IPR001957">
    <property type="entry name" value="Chromosome_initiator_DnaA"/>
</dbReference>
<comment type="caution">
    <text evidence="15">The sequence shown here is derived from an EMBL/GenBank/DDBJ whole genome shotgun (WGS) entry which is preliminary data.</text>
</comment>
<feature type="compositionally biased region" description="Low complexity" evidence="12">
    <location>
        <begin position="99"/>
        <end position="109"/>
    </location>
</feature>
<dbReference type="AlphaFoldDB" id="A0A7Y2E7R2"/>
<dbReference type="Gene3D" id="3.40.50.300">
    <property type="entry name" value="P-loop containing nucleotide triphosphate hydrolases"/>
    <property type="match status" value="1"/>
</dbReference>
<dbReference type="InterPro" id="IPR013159">
    <property type="entry name" value="DnaA_C"/>
</dbReference>
<evidence type="ECO:0000313" key="16">
    <source>
        <dbReference type="Proteomes" id="UP000547674"/>
    </source>
</evidence>
<evidence type="ECO:0000256" key="12">
    <source>
        <dbReference type="SAM" id="MobiDB-lite"/>
    </source>
</evidence>
<dbReference type="FunFam" id="1.10.8.60:FF:000003">
    <property type="entry name" value="Chromosomal replication initiator protein DnaA"/>
    <property type="match status" value="1"/>
</dbReference>
<evidence type="ECO:0000256" key="11">
    <source>
        <dbReference type="RuleBase" id="RU004227"/>
    </source>
</evidence>
<dbReference type="GO" id="GO:0008289">
    <property type="term" value="F:lipid binding"/>
    <property type="evidence" value="ECO:0007669"/>
    <property type="project" value="UniProtKB-KW"/>
</dbReference>
<keyword evidence="4 8" id="KW-0547">Nucleotide-binding</keyword>
<evidence type="ECO:0000256" key="5">
    <source>
        <dbReference type="ARBA" id="ARBA00022840"/>
    </source>
</evidence>
<dbReference type="EMBL" id="JABDJR010000329">
    <property type="protein sequence ID" value="NNF06764.1"/>
    <property type="molecule type" value="Genomic_DNA"/>
</dbReference>
<dbReference type="InterPro" id="IPR003593">
    <property type="entry name" value="AAA+_ATPase"/>
</dbReference>
<evidence type="ECO:0000256" key="1">
    <source>
        <dbReference type="ARBA" id="ARBA00006583"/>
    </source>
</evidence>
<dbReference type="SUPFAM" id="SSF52540">
    <property type="entry name" value="P-loop containing nucleoside triphosphate hydrolases"/>
    <property type="match status" value="1"/>
</dbReference>
<protein>
    <recommendedName>
        <fullName evidence="8 9">Chromosomal replication initiator protein DnaA</fullName>
    </recommendedName>
</protein>
<gene>
    <name evidence="8 15" type="primary">dnaA</name>
    <name evidence="15" type="ORF">HKN21_08385</name>
</gene>
<dbReference type="InterPro" id="IPR038454">
    <property type="entry name" value="DnaA_N_sf"/>
</dbReference>
<comment type="similarity">
    <text evidence="1 8 11">Belongs to the DnaA family.</text>
</comment>
<evidence type="ECO:0000256" key="10">
    <source>
        <dbReference type="RuleBase" id="RU000577"/>
    </source>
</evidence>
<name>A0A7Y2E7R2_UNCEI</name>
<dbReference type="PANTHER" id="PTHR30050">
    <property type="entry name" value="CHROMOSOMAL REPLICATION INITIATOR PROTEIN DNAA"/>
    <property type="match status" value="1"/>
</dbReference>
<dbReference type="SUPFAM" id="SSF48295">
    <property type="entry name" value="TrpR-like"/>
    <property type="match status" value="1"/>
</dbReference>
<comment type="subcellular location">
    <subcellularLocation>
        <location evidence="8">Cytoplasm</location>
    </subcellularLocation>
</comment>
<comment type="subunit">
    <text evidence="8">Oligomerizes as a right-handed, spiral filament on DNA at oriC.</text>
</comment>
<reference evidence="15 16" key="1">
    <citation type="submission" date="2020-03" db="EMBL/GenBank/DDBJ databases">
        <title>Metabolic flexibility allows generalist bacteria to become dominant in a frequently disturbed ecosystem.</title>
        <authorList>
            <person name="Chen Y.-J."/>
            <person name="Leung P.M."/>
            <person name="Bay S.K."/>
            <person name="Hugenholtz P."/>
            <person name="Kessler A.J."/>
            <person name="Shelley G."/>
            <person name="Waite D.W."/>
            <person name="Cook P.L."/>
            <person name="Greening C."/>
        </authorList>
    </citation>
    <scope>NUCLEOTIDE SEQUENCE [LARGE SCALE GENOMIC DNA]</scope>
    <source>
        <strain evidence="15">SS_bin_28</strain>
    </source>
</reference>
<sequence>MASQPAPPEWRTFLEEVKSCVQTQAYETWFRAVQLSGIEKSSLVLNVPNQFVAEWLSENYMDVLRRSVKRAYGADLVIEFRVDPVLEVRSTQAPPPPKTTSSKKAANAAFEDSGMGDDHSQIDPKYTFDMFVVGKSNQLAHAACKAVAENPATAYNPLFLYGGVGLGKTHLMQAVGNALRQKNSRSRIAYVSSEQFTNEMIYCIQHGKTHDFRKKYRNADLLLVDDIQFLAGKESTQEEFFHTFNALYDAKKQVVMTSDRPPGEIRMLEERLVSRFQWGLVADIQLPDLETRIAILKHKAEIEGLFLPEDVALHIAENVRSNIRELEGSLIRLIAFSNLMNVEINLDLAKQVLADFTRSSARKQIDAPTIIRTTAEYFDSTVESIKGKRRTNAIVVPRQVAMYLCRTMTDLPLTEIGKLFGKRDHTTVLYACDRVKDMIENDPKIRRSTQEIEEKLKF</sequence>
<dbReference type="PANTHER" id="PTHR30050:SF2">
    <property type="entry name" value="CHROMOSOMAL REPLICATION INITIATOR PROTEIN DNAA"/>
    <property type="match status" value="1"/>
</dbReference>
<dbReference type="GO" id="GO:0005886">
    <property type="term" value="C:plasma membrane"/>
    <property type="evidence" value="ECO:0007669"/>
    <property type="project" value="TreeGrafter"/>
</dbReference>
<accession>A0A7Y2E7R2</accession>
<dbReference type="GO" id="GO:0006270">
    <property type="term" value="P:DNA replication initiation"/>
    <property type="evidence" value="ECO:0007669"/>
    <property type="project" value="UniProtKB-UniRule"/>
</dbReference>
<dbReference type="GO" id="GO:0006275">
    <property type="term" value="P:regulation of DNA replication"/>
    <property type="evidence" value="ECO:0007669"/>
    <property type="project" value="UniProtKB-UniRule"/>
</dbReference>